<feature type="domain" description="Rhamnogalacturonase A/B/Epimerase-like pectate lyase" evidence="3">
    <location>
        <begin position="895"/>
        <end position="962"/>
    </location>
</feature>
<evidence type="ECO:0000313" key="4">
    <source>
        <dbReference type="EMBL" id="KAH6609996.1"/>
    </source>
</evidence>
<dbReference type="OrthoDB" id="1046782at2759"/>
<dbReference type="PANTHER" id="PTHR33928:SF2">
    <property type="entry name" value="PECTATE LYASE SUPERFAMILY PROTEIN DOMAIN-CONTAINING PROTEIN-RELATED"/>
    <property type="match status" value="1"/>
</dbReference>
<accession>A0A9P8TVX9</accession>
<gene>
    <name evidence="4" type="ORF">Trco_000016</name>
</gene>
<dbReference type="EMBL" id="JAIWOZ010000001">
    <property type="protein sequence ID" value="KAH6609996.1"/>
    <property type="molecule type" value="Genomic_DNA"/>
</dbReference>
<proteinExistence type="predicted"/>
<feature type="region of interest" description="Disordered" evidence="1">
    <location>
        <begin position="1386"/>
        <end position="1427"/>
    </location>
</feature>
<evidence type="ECO:0000256" key="2">
    <source>
        <dbReference type="SAM" id="SignalP"/>
    </source>
</evidence>
<dbReference type="Gene3D" id="2.160.20.10">
    <property type="entry name" value="Single-stranded right-handed beta-helix, Pectin lyase-like"/>
    <property type="match status" value="2"/>
</dbReference>
<dbReference type="InterPro" id="IPR039279">
    <property type="entry name" value="QRT3-like"/>
</dbReference>
<protein>
    <submittedName>
        <fullName evidence="4">Glycoside hydrolase family 55 protein</fullName>
    </submittedName>
</protein>
<dbReference type="InterPro" id="IPR024535">
    <property type="entry name" value="RHGA/B-epi-like_pectate_lyase"/>
</dbReference>
<feature type="compositionally biased region" description="Pro residues" evidence="1">
    <location>
        <begin position="1398"/>
        <end position="1415"/>
    </location>
</feature>
<keyword evidence="4" id="KW-0378">Hydrolase</keyword>
<feature type="chain" id="PRO_5040141479" evidence="2">
    <location>
        <begin position="25"/>
        <end position="1639"/>
    </location>
</feature>
<dbReference type="Pfam" id="PF12708">
    <property type="entry name" value="Pect-lyase_RHGA_epim"/>
    <property type="match status" value="2"/>
</dbReference>
<dbReference type="InterPro" id="IPR012334">
    <property type="entry name" value="Pectin_lyas_fold"/>
</dbReference>
<dbReference type="CDD" id="cd23668">
    <property type="entry name" value="GH55_beta13glucanase-like"/>
    <property type="match status" value="1"/>
</dbReference>
<feature type="compositionally biased region" description="Low complexity" evidence="1">
    <location>
        <begin position="1478"/>
        <end position="1491"/>
    </location>
</feature>
<evidence type="ECO:0000313" key="5">
    <source>
        <dbReference type="Proteomes" id="UP000827724"/>
    </source>
</evidence>
<feature type="domain" description="Rhamnogalacturonase A/B/Epimerase-like pectate lyase" evidence="3">
    <location>
        <begin position="537"/>
        <end position="766"/>
    </location>
</feature>
<sequence length="1639" mass="176716">MVVLQLVALLAPFIYLFLPQVTEAQYIQDYLPDTTNPGNYLYKSVPQVTPWRVINIEPYTIYLVYNCYYMRDICKNAELFSATVRGQNLHPQSGISNDVYGYDLDTGEAAAGDPKTHQENRRSASCPDRWKNSHPCPEADGSQRRPMRHDGEWFTTALEPGTTVNNLMNLRVNNQVIKYSNIRYTCDEFPPATWVEGGNGWSANSPSNTRCAALACSNFNEPTVKAEQNWQGLSHGVLRLELQSAAQNQPGYSATSSIILFRFRADNDGSDGIAARVYVMEDVGNADELVADRYTTQAKRQIRVNSTMTGPGLTVEELKARVKAGLGYETLVHENLTVSKPDLVGRSMPLLEIPGMPGMDRPYKWDLEDKIEQQEATVRSRINATLPRSLPANLKPVPRRIPAHQVTPLIKRATAAELRSARSIVTKALAESQKLNKARVANPLRNKYSLRPGTKIAGGTAPGDSRIQSINKDVPPLLVITEEIAAAAALVAEADMKGKSRNVTRRAAAAGSGTFWMQDIARKGTVPWGDDPDYVIFRNVLDYGAVGDGVTDDTKAINDAMGTNSTRCGKGCNGSTTKNAIVYFPPGTYLVSSTIAMPFGTQVIGDANNRPTLVAAPSFVGLGVLSTDEYTGTGGTGIDGGDPEYYVNTANFYRQIRNIIIDIRQVTAGDIITCIHYQVAQATSTQNVELIAEAGTEQIGMYAENGSGGGISDITFTGGGIGLKGGNQQFTAQRLNFNGCDIGVQVIWDWGWVWKSITMNNVGTGFQLVGDNGVGNIGSVSILDSSFTSVNKAIVVNPITSTPGKGSTGVSLENIALSGVGVAVADTSGATLLASSGLIDQWVVGPVYEGASTARSFSNGGKIGNYRRHSTLLDSQGNYFERARPQYEDQAVSSFVHTKDLGCAGDGSTDDTAAFQAALYASLGNILFVDAGTYILTSTITIPSGAKIVGETWSQLAATGSYFSDASNPKVFIQVGTDGEIGNVEMQDLLFTTRGPTAGAILIEWNLQAESQGAAGLWDCHARVGGATGTELTPAECPPATSGIDPGCSAASLMMHLTKSASGYFENMWLWGADHMIDDPDLNDANNTMVQTSIYIARGFLIESTNPTWLYGTASEHSVFYQYNFHSASNIYAGMLQTESPYYQPTPPPPAPFADVVGKFPGDPDYTCAAGDDFSGCDESWSTIITGSENIFIAAAGIYSWFSTYSQTCIDTQQCQKAIMLLENNFANIRITNLVTIGSEYMAVMDGKGIAAADNLNVDVHPHWSQISVLDVGSNGTTDFDEYIWIDPAIWEMDQPQFTCSPPCNVKIPPWTGATSTVDYPLITVSQGTWTSTITQPPLTITEWVFEVATLTQDSAAKKKREAETLWPVPATTPFWPAVVYNGGIDGKQTTTSATEPFPTPPKSIGPDAPAPPSGSWPKRGIQPIFGSPEGPLGLECSFLSFLDPDCVTQPWFYGNFTSPGGDGDDVENLWDQKTRCPATTSSKTSTSSQPSPTPPAPSQYVQGDPRTNSVKCYNSGETTEDVRMQNAAKSFCGDISNDILGPGYFASKDFPFPYNGGLGTVDITISLQIKPRCSFDTISALSRKDLEGRDNSNFDMTLCEKYLSVPADSCNCAGVNGKQGGIVENNCYIWRIDPNLSL</sequence>
<keyword evidence="5" id="KW-1185">Reference proteome</keyword>
<comment type="caution">
    <text evidence="4">The sequence shown here is derived from an EMBL/GenBank/DDBJ whole genome shotgun (WGS) entry which is preliminary data.</text>
</comment>
<dbReference type="InterPro" id="IPR011050">
    <property type="entry name" value="Pectin_lyase_fold/virulence"/>
</dbReference>
<dbReference type="PANTHER" id="PTHR33928">
    <property type="entry name" value="POLYGALACTURONASE QRT3"/>
    <property type="match status" value="1"/>
</dbReference>
<reference evidence="4" key="1">
    <citation type="submission" date="2021-08" db="EMBL/GenBank/DDBJ databases">
        <title>Chromosome-Level Trichoderma cornu-damae using Hi-C Data.</title>
        <authorList>
            <person name="Kim C.S."/>
        </authorList>
    </citation>
    <scope>NUCLEOTIDE SEQUENCE</scope>
    <source>
        <strain evidence="4">KA19-0412C</strain>
    </source>
</reference>
<name>A0A9P8TVX9_9HYPO</name>
<evidence type="ECO:0000259" key="3">
    <source>
        <dbReference type="Pfam" id="PF12708"/>
    </source>
</evidence>
<dbReference type="Proteomes" id="UP000827724">
    <property type="component" value="Unassembled WGS sequence"/>
</dbReference>
<dbReference type="GO" id="GO:0004650">
    <property type="term" value="F:polygalacturonase activity"/>
    <property type="evidence" value="ECO:0007669"/>
    <property type="project" value="InterPro"/>
</dbReference>
<dbReference type="FunFam" id="2.160.20.10:FF:000043">
    <property type="entry name" value="Exo-beta-1,3-glucanase, putative"/>
    <property type="match status" value="1"/>
</dbReference>
<feature type="region of interest" description="Disordered" evidence="1">
    <location>
        <begin position="1478"/>
        <end position="1514"/>
    </location>
</feature>
<keyword evidence="2" id="KW-0732">Signal</keyword>
<dbReference type="FunFam" id="2.160.20.10:FF:000023">
    <property type="entry name" value="Exo-beta-1,3-glucanase Exg0"/>
    <property type="match status" value="1"/>
</dbReference>
<organism evidence="4 5">
    <name type="scientific">Trichoderma cornu-damae</name>
    <dbReference type="NCBI Taxonomy" id="654480"/>
    <lineage>
        <taxon>Eukaryota</taxon>
        <taxon>Fungi</taxon>
        <taxon>Dikarya</taxon>
        <taxon>Ascomycota</taxon>
        <taxon>Pezizomycotina</taxon>
        <taxon>Sordariomycetes</taxon>
        <taxon>Hypocreomycetidae</taxon>
        <taxon>Hypocreales</taxon>
        <taxon>Hypocreaceae</taxon>
        <taxon>Trichoderma</taxon>
    </lineage>
</organism>
<feature type="region of interest" description="Disordered" evidence="1">
    <location>
        <begin position="106"/>
        <end position="147"/>
    </location>
</feature>
<evidence type="ECO:0000256" key="1">
    <source>
        <dbReference type="SAM" id="MobiDB-lite"/>
    </source>
</evidence>
<dbReference type="SUPFAM" id="SSF51126">
    <property type="entry name" value="Pectin lyase-like"/>
    <property type="match status" value="2"/>
</dbReference>
<feature type="signal peptide" evidence="2">
    <location>
        <begin position="1"/>
        <end position="24"/>
    </location>
</feature>